<comment type="subcellular location">
    <subcellularLocation>
        <location evidence="1">Membrane</location>
        <topology evidence="1">Multi-pass membrane protein</topology>
    </subcellularLocation>
</comment>
<keyword evidence="8" id="KW-1185">Reference proteome</keyword>
<dbReference type="InterPro" id="IPR010432">
    <property type="entry name" value="RDD"/>
</dbReference>
<sequence>MRRKYLFLKFLGFGGELLISGIWAALYTYLQDTGRGFDPNPVFWQAFITIHLSTLMVLPLFLQGRTLGMLLTNMSVVSTHGGSPHVFQSMVRAVLGFGPVLLTNGWWLLVSAATSVLDKKGRSWGELISFTTMKPRETKEK</sequence>
<comment type="caution">
    <text evidence="7">The sequence shown here is derived from an EMBL/GenBank/DDBJ whole genome shotgun (WGS) entry which is preliminary data.</text>
</comment>
<reference evidence="7 8" key="1">
    <citation type="submission" date="2020-12" db="EMBL/GenBank/DDBJ databases">
        <title>Oil enriched cultivation method for isolating marine PHA-producing bacteria.</title>
        <authorList>
            <person name="Zheng W."/>
            <person name="Yu S."/>
            <person name="Huang Y."/>
        </authorList>
    </citation>
    <scope>NUCLEOTIDE SEQUENCE [LARGE SCALE GENOMIC DNA]</scope>
    <source>
        <strain evidence="7 8">SY-2-6</strain>
    </source>
</reference>
<dbReference type="Pfam" id="PF06271">
    <property type="entry name" value="RDD"/>
    <property type="match status" value="1"/>
</dbReference>
<evidence type="ECO:0000259" key="6">
    <source>
        <dbReference type="Pfam" id="PF06271"/>
    </source>
</evidence>
<dbReference type="RefSeq" id="WP_027954520.1">
    <property type="nucleotide sequence ID" value="NZ_JAEKJY010000001.1"/>
</dbReference>
<dbReference type="Proteomes" id="UP000663970">
    <property type="component" value="Unassembled WGS sequence"/>
</dbReference>
<evidence type="ECO:0000256" key="5">
    <source>
        <dbReference type="SAM" id="Phobius"/>
    </source>
</evidence>
<evidence type="ECO:0000256" key="4">
    <source>
        <dbReference type="ARBA" id="ARBA00023136"/>
    </source>
</evidence>
<feature type="transmembrane region" description="Helical" evidence="5">
    <location>
        <begin position="7"/>
        <end position="30"/>
    </location>
</feature>
<evidence type="ECO:0000256" key="3">
    <source>
        <dbReference type="ARBA" id="ARBA00022989"/>
    </source>
</evidence>
<evidence type="ECO:0000256" key="1">
    <source>
        <dbReference type="ARBA" id="ARBA00004141"/>
    </source>
</evidence>
<evidence type="ECO:0000313" key="7">
    <source>
        <dbReference type="EMBL" id="MBN8234799.1"/>
    </source>
</evidence>
<evidence type="ECO:0000256" key="2">
    <source>
        <dbReference type="ARBA" id="ARBA00022692"/>
    </source>
</evidence>
<feature type="transmembrane region" description="Helical" evidence="5">
    <location>
        <begin position="42"/>
        <end position="62"/>
    </location>
</feature>
<keyword evidence="4 5" id="KW-0472">Membrane</keyword>
<name>A0ABS3DTW2_9BACI</name>
<organism evidence="7 8">
    <name type="scientific">Halobacillus kuroshimensis</name>
    <dbReference type="NCBI Taxonomy" id="302481"/>
    <lineage>
        <taxon>Bacteria</taxon>
        <taxon>Bacillati</taxon>
        <taxon>Bacillota</taxon>
        <taxon>Bacilli</taxon>
        <taxon>Bacillales</taxon>
        <taxon>Bacillaceae</taxon>
        <taxon>Halobacillus</taxon>
    </lineage>
</organism>
<keyword evidence="2 5" id="KW-0812">Transmembrane</keyword>
<protein>
    <submittedName>
        <fullName evidence="7">RDD family protein</fullName>
    </submittedName>
</protein>
<accession>A0ABS3DTW2</accession>
<keyword evidence="3 5" id="KW-1133">Transmembrane helix</keyword>
<evidence type="ECO:0000313" key="8">
    <source>
        <dbReference type="Proteomes" id="UP000663970"/>
    </source>
</evidence>
<feature type="domain" description="RDD" evidence="6">
    <location>
        <begin position="39"/>
        <end position="125"/>
    </location>
</feature>
<gene>
    <name evidence="7" type="ORF">JF544_06040</name>
</gene>
<dbReference type="EMBL" id="JAEKJY010000001">
    <property type="protein sequence ID" value="MBN8234799.1"/>
    <property type="molecule type" value="Genomic_DNA"/>
</dbReference>
<proteinExistence type="predicted"/>